<reference evidence="12 13" key="1">
    <citation type="journal article" date="2020" name="Nat. Food">
        <title>A phased Vanilla planifolia genome enables genetic improvement of flavour and production.</title>
        <authorList>
            <person name="Hasing T."/>
            <person name="Tang H."/>
            <person name="Brym M."/>
            <person name="Khazi F."/>
            <person name="Huang T."/>
            <person name="Chambers A.H."/>
        </authorList>
    </citation>
    <scope>NUCLEOTIDE SEQUENCE [LARGE SCALE GENOMIC DNA]</scope>
    <source>
        <tissue evidence="12">Leaf</tissue>
    </source>
</reference>
<accession>A0A835QTF7</accession>
<dbReference type="InterPro" id="IPR008271">
    <property type="entry name" value="Ser/Thr_kinase_AS"/>
</dbReference>
<keyword evidence="7" id="KW-0418">Kinase</keyword>
<dbReference type="GO" id="GO:0004693">
    <property type="term" value="F:cyclin-dependent protein serine/threonine kinase activity"/>
    <property type="evidence" value="ECO:0007669"/>
    <property type="project" value="UniProtKB-EC"/>
</dbReference>
<evidence type="ECO:0000256" key="9">
    <source>
        <dbReference type="ARBA" id="ARBA00047811"/>
    </source>
</evidence>
<dbReference type="Gene3D" id="1.10.510.10">
    <property type="entry name" value="Transferase(Phosphotransferase) domain 1"/>
    <property type="match status" value="1"/>
</dbReference>
<evidence type="ECO:0000256" key="2">
    <source>
        <dbReference type="ARBA" id="ARBA00012425"/>
    </source>
</evidence>
<dbReference type="PROSITE" id="PS50011">
    <property type="entry name" value="PROTEIN_KINASE_DOM"/>
    <property type="match status" value="1"/>
</dbReference>
<comment type="catalytic activity">
    <reaction evidence="9">
        <text>L-threonyl-[protein] + ATP = O-phospho-L-threonyl-[protein] + ADP + H(+)</text>
        <dbReference type="Rhea" id="RHEA:46608"/>
        <dbReference type="Rhea" id="RHEA-COMP:11060"/>
        <dbReference type="Rhea" id="RHEA-COMP:11605"/>
        <dbReference type="ChEBI" id="CHEBI:15378"/>
        <dbReference type="ChEBI" id="CHEBI:30013"/>
        <dbReference type="ChEBI" id="CHEBI:30616"/>
        <dbReference type="ChEBI" id="CHEBI:61977"/>
        <dbReference type="ChEBI" id="CHEBI:456216"/>
        <dbReference type="EC" id="2.7.11.22"/>
    </reaction>
</comment>
<dbReference type="InterPro" id="IPR000719">
    <property type="entry name" value="Prot_kinase_dom"/>
</dbReference>
<evidence type="ECO:0000259" key="11">
    <source>
        <dbReference type="PROSITE" id="PS50011"/>
    </source>
</evidence>
<dbReference type="FunFam" id="1.10.510.10:FF:000104">
    <property type="entry name" value="serine/threonine-protein kinase MAK isoform X1"/>
    <property type="match status" value="1"/>
</dbReference>
<dbReference type="GO" id="GO:0005524">
    <property type="term" value="F:ATP binding"/>
    <property type="evidence" value="ECO:0007669"/>
    <property type="project" value="UniProtKB-KW"/>
</dbReference>
<name>A0A835QTF7_VANPL</name>
<protein>
    <recommendedName>
        <fullName evidence="2">cyclin-dependent kinase</fullName>
        <ecNumber evidence="2">2.7.11.22</ecNumber>
    </recommendedName>
</protein>
<dbReference type="InterPro" id="IPR050117">
    <property type="entry name" value="MAPK"/>
</dbReference>
<dbReference type="Proteomes" id="UP000636800">
    <property type="component" value="Chromosome 6"/>
</dbReference>
<evidence type="ECO:0000256" key="3">
    <source>
        <dbReference type="ARBA" id="ARBA00022527"/>
    </source>
</evidence>
<feature type="domain" description="Protein kinase" evidence="11">
    <location>
        <begin position="4"/>
        <end position="283"/>
    </location>
</feature>
<evidence type="ECO:0000256" key="7">
    <source>
        <dbReference type="ARBA" id="ARBA00022777"/>
    </source>
</evidence>
<dbReference type="PANTHER" id="PTHR24055">
    <property type="entry name" value="MITOGEN-ACTIVATED PROTEIN KINASE"/>
    <property type="match status" value="1"/>
</dbReference>
<dbReference type="FunFam" id="3.30.200.20:FF:000335">
    <property type="entry name" value="Serine/threonine-protein kinase MHK"/>
    <property type="match status" value="1"/>
</dbReference>
<dbReference type="Pfam" id="PF00069">
    <property type="entry name" value="Pkinase"/>
    <property type="match status" value="1"/>
</dbReference>
<evidence type="ECO:0000256" key="6">
    <source>
        <dbReference type="ARBA" id="ARBA00022741"/>
    </source>
</evidence>
<dbReference type="Gene3D" id="3.30.200.20">
    <property type="entry name" value="Phosphorylase Kinase, domain 1"/>
    <property type="match status" value="1"/>
</dbReference>
<evidence type="ECO:0000313" key="13">
    <source>
        <dbReference type="Proteomes" id="UP000636800"/>
    </source>
</evidence>
<evidence type="ECO:0000313" key="12">
    <source>
        <dbReference type="EMBL" id="KAG0476791.1"/>
    </source>
</evidence>
<evidence type="ECO:0000256" key="1">
    <source>
        <dbReference type="ARBA" id="ARBA00006485"/>
    </source>
</evidence>
<dbReference type="EC" id="2.7.11.22" evidence="2"/>
<dbReference type="InterPro" id="IPR011009">
    <property type="entry name" value="Kinase-like_dom_sf"/>
</dbReference>
<dbReference type="EMBL" id="JADCNL010000006">
    <property type="protein sequence ID" value="KAG0476791.1"/>
    <property type="molecule type" value="Genomic_DNA"/>
</dbReference>
<dbReference type="OrthoDB" id="423598at2759"/>
<keyword evidence="8" id="KW-0067">ATP-binding</keyword>
<evidence type="ECO:0000256" key="4">
    <source>
        <dbReference type="ARBA" id="ARBA00022553"/>
    </source>
</evidence>
<comment type="similarity">
    <text evidence="1">Belongs to the protein kinase superfamily. CMGC Ser/Thr protein kinase family. CDC2/CDKX subfamily.</text>
</comment>
<dbReference type="SUPFAM" id="SSF56112">
    <property type="entry name" value="Protein kinase-like (PK-like)"/>
    <property type="match status" value="1"/>
</dbReference>
<evidence type="ECO:0000256" key="8">
    <source>
        <dbReference type="ARBA" id="ARBA00022840"/>
    </source>
</evidence>
<keyword evidence="4" id="KW-0597">Phosphoprotein</keyword>
<organism evidence="12 13">
    <name type="scientific">Vanilla planifolia</name>
    <name type="common">Vanilla</name>
    <dbReference type="NCBI Taxonomy" id="51239"/>
    <lineage>
        <taxon>Eukaryota</taxon>
        <taxon>Viridiplantae</taxon>
        <taxon>Streptophyta</taxon>
        <taxon>Embryophyta</taxon>
        <taxon>Tracheophyta</taxon>
        <taxon>Spermatophyta</taxon>
        <taxon>Magnoliopsida</taxon>
        <taxon>Liliopsida</taxon>
        <taxon>Asparagales</taxon>
        <taxon>Orchidaceae</taxon>
        <taxon>Vanilloideae</taxon>
        <taxon>Vanilleae</taxon>
        <taxon>Vanilla</taxon>
    </lineage>
</organism>
<keyword evidence="5" id="KW-0808">Transferase</keyword>
<keyword evidence="6" id="KW-0547">Nucleotide-binding</keyword>
<keyword evidence="13" id="KW-1185">Reference proteome</keyword>
<evidence type="ECO:0000256" key="5">
    <source>
        <dbReference type="ARBA" id="ARBA00022679"/>
    </source>
</evidence>
<sequence>MERYRLIKEIGDGTCGSVYKAVNLENSEIVAIKRMKRKFHYWEECMNLREVKLLQKLNHPNIIKLKEIVKENSELFLIFEHMDYNLYQVIRDCQRPFSESEIRSLMSQVLQGLSYMHRNGYFHRDLKPENLLVKNEIIKIADFGLAREVMSWAPYTDYVSTRWYRAPEVLLQSSAYSPAIDMWAVGAILAELFTLYPLFPGESVTDQIYKICTVLGSPDSSIWPEGMGLSRALNFNFFQAEQANFSDIMPNASPEAIDLIQRLCSWDPYRRLTAEQALQHPFFHLASQIPWPFQDPLPVMANKTESTPKLELNLWDFGNESDECCLGLTLAVKPSVPNQDACMNSKPSGEEFLFCSGYQAHSGQLVFWPLVSPDNNLNEVPMHLNSSYMRNSQTSLPPVSIQESSPFAISPLQPNLVDCHLFGQMMSLSSPIQQSFSFSKYTRMILNFNLDFFFF</sequence>
<dbReference type="SMART" id="SM00220">
    <property type="entry name" value="S_TKc"/>
    <property type="match status" value="1"/>
</dbReference>
<dbReference type="PROSITE" id="PS00108">
    <property type="entry name" value="PROTEIN_KINASE_ST"/>
    <property type="match status" value="1"/>
</dbReference>
<comment type="caution">
    <text evidence="12">The sequence shown here is derived from an EMBL/GenBank/DDBJ whole genome shotgun (WGS) entry which is preliminary data.</text>
</comment>
<comment type="catalytic activity">
    <reaction evidence="10">
        <text>L-seryl-[protein] + ATP = O-phospho-L-seryl-[protein] + ADP + H(+)</text>
        <dbReference type="Rhea" id="RHEA:17989"/>
        <dbReference type="Rhea" id="RHEA-COMP:9863"/>
        <dbReference type="Rhea" id="RHEA-COMP:11604"/>
        <dbReference type="ChEBI" id="CHEBI:15378"/>
        <dbReference type="ChEBI" id="CHEBI:29999"/>
        <dbReference type="ChEBI" id="CHEBI:30616"/>
        <dbReference type="ChEBI" id="CHEBI:83421"/>
        <dbReference type="ChEBI" id="CHEBI:456216"/>
        <dbReference type="EC" id="2.7.11.22"/>
    </reaction>
</comment>
<evidence type="ECO:0000256" key="10">
    <source>
        <dbReference type="ARBA" id="ARBA00048367"/>
    </source>
</evidence>
<gene>
    <name evidence="12" type="ORF">HPP92_013632</name>
</gene>
<dbReference type="AlphaFoldDB" id="A0A835QTF7"/>
<keyword evidence="3" id="KW-0723">Serine/threonine-protein kinase</keyword>
<dbReference type="CDD" id="cd07830">
    <property type="entry name" value="STKc_MAK_like"/>
    <property type="match status" value="1"/>
</dbReference>
<proteinExistence type="inferred from homology"/>